<name>A0A5Q2N180_9FIRM</name>
<dbReference type="EMBL" id="CP045875">
    <property type="protein sequence ID" value="QGG46305.1"/>
    <property type="molecule type" value="Genomic_DNA"/>
</dbReference>
<reference evidence="2" key="1">
    <citation type="submission" date="2019-11" db="EMBL/GenBank/DDBJ databases">
        <title>Genome sequence of Heliorestis convoluta strain HH, an alkaliphilic and minimalistic phototrophic bacterium from a soda lake in Egypt.</title>
        <authorList>
            <person name="Dewey E.D."/>
            <person name="Stokes L.M."/>
            <person name="Burchell B.M."/>
            <person name="Shaffer K.N."/>
            <person name="Huntington A.M."/>
            <person name="Baker J.M."/>
            <person name="Nadendla S."/>
            <person name="Giglio M.G."/>
            <person name="Touchman J.W."/>
            <person name="Blankenship R.E."/>
            <person name="Madigan M.T."/>
            <person name="Sattley W.M."/>
        </authorList>
    </citation>
    <scope>NUCLEOTIDE SEQUENCE [LARGE SCALE GENOMIC DNA]</scope>
    <source>
        <strain evidence="2">HH</strain>
    </source>
</reference>
<dbReference type="Proteomes" id="UP000366051">
    <property type="component" value="Chromosome"/>
</dbReference>
<sequence>MFFHVHGVIVNCRGMHFGNWVQLPSQKALLGYINYIFSIGLSPLKFSI</sequence>
<proteinExistence type="predicted"/>
<evidence type="ECO:0000313" key="1">
    <source>
        <dbReference type="EMBL" id="QGG46305.1"/>
    </source>
</evidence>
<dbReference type="AlphaFoldDB" id="A0A5Q2N180"/>
<gene>
    <name evidence="1" type="ORF">FTV88_0126</name>
</gene>
<organism evidence="1 2">
    <name type="scientific">Heliorestis convoluta</name>
    <dbReference type="NCBI Taxonomy" id="356322"/>
    <lineage>
        <taxon>Bacteria</taxon>
        <taxon>Bacillati</taxon>
        <taxon>Bacillota</taxon>
        <taxon>Clostridia</taxon>
        <taxon>Eubacteriales</taxon>
        <taxon>Heliobacteriaceae</taxon>
        <taxon>Heliorestis</taxon>
    </lineage>
</organism>
<dbReference type="KEGG" id="hcv:FTV88_0126"/>
<evidence type="ECO:0000313" key="2">
    <source>
        <dbReference type="Proteomes" id="UP000366051"/>
    </source>
</evidence>
<protein>
    <submittedName>
        <fullName evidence="1">Uncharacterized protein</fullName>
    </submittedName>
</protein>
<keyword evidence="2" id="KW-1185">Reference proteome</keyword>
<accession>A0A5Q2N180</accession>